<dbReference type="CDD" id="cd05930">
    <property type="entry name" value="A_NRPS"/>
    <property type="match status" value="1"/>
</dbReference>
<dbReference type="SUPFAM" id="SSF52777">
    <property type="entry name" value="CoA-dependent acyltransferases"/>
    <property type="match status" value="2"/>
</dbReference>
<dbReference type="InterPro" id="IPR025110">
    <property type="entry name" value="AMP-bd_C"/>
</dbReference>
<dbReference type="Gene3D" id="3.40.50.12780">
    <property type="entry name" value="N-terminal domain of ligase-like"/>
    <property type="match status" value="2"/>
</dbReference>
<dbReference type="Pfam" id="PF13193">
    <property type="entry name" value="AMP-binding_C"/>
    <property type="match status" value="1"/>
</dbReference>
<accession>A0A849VI44</accession>
<dbReference type="GO" id="GO:0003824">
    <property type="term" value="F:catalytic activity"/>
    <property type="evidence" value="ECO:0007669"/>
    <property type="project" value="InterPro"/>
</dbReference>
<dbReference type="EMBL" id="JABBPG010000005">
    <property type="protein sequence ID" value="NOU51401.1"/>
    <property type="molecule type" value="Genomic_DNA"/>
</dbReference>
<sequence>MKQLLSRIQCNAGEAFVATNQEKWTFAQLNHNSDLWASHLYQCLGRDVESWPDALPIVAERSLEYITAVLACWKLGIGVVPVATGTPDTRLQHILQDLDAQWLINLSGKASFGDIQEICFDWDLPQAVDYPQTEVKQTGIAYIIYTSGTTGKPKGCVVGIESLLPMVESFCDYYHLSRTSRMTFSANIAFDAAMMEWLPALFTGASLYVVENEVLLNPYELVNFYQQHQITFSWLPTPLAEILMADEQLVLPASLEVLQTAGQRLTKRPPSHWTVRVENAYGPTETTVIASSHVVAAEGHGLPAIGRALPGVRCFVVDEQLQEVACEEDGELLVAGAGVSRGYHNLAELTRQKFITFTAKNGEQHRAYRTGDICRFNQDGILEYINRIDKQLKVNGFRIESEEVIHHLLQLEQVTQAHIMVHRIGQQDMLVAYVVSQTEVDLDAVKQSLAASLPEYMVPNHILVLSAFPLTANHKLDEAALPFPQLSDAASQEADCHLTEDKQAFLNIFRDHMGVSIGWQDNFFQQGGNSIAAISIAANVHKRFALGLPFELFEKQGTPERLWQEINSQTFAITEIKSHLDDEQDYIDVPLSSSQRSIWFFANMDNQDRAYHAKSQLMLTGQVDAKAVAYAVQKVVDRHSIFRTAFLPGDGEGMQRVYRHYDVTLQEFDFSHLDASESKKSLAELVQEELNQPFILSQLPLVRWALVKLSDSQSALLHIEHHLVHDGWSYNLFLNDFIHYYRAHVNQALTELPEPAQYADFCLTQAQWLETGEVEKQLSYWRDQLAASPAVLNLPNHQTETDDIRKGQTLRIPLPRAQWQAVERLAEQRGETAFSIMLSLYYLMLARFSGDQDICVGSAFANRQWINADSIVGMMINTVVLRGQLNDAMSIDELLAHSAKVVQEAQQYQSLPFEYLVKAVNPDRVPGVNPLFQVFFGFHDSPMPEIDLPGITDSRVFEAIDSRAAKFDLSVVVIPREGQIGEDNPVHLLWEFKTAKYPQWLIENMIQDYLQLLQVVLEQSEESIGNIATAAPQISGPVVDSLNETVYQRFRRHALALPQDIALEHEEQVYKYADLLNLIDKKAAYLSTLNLTQGQFVGICLPRNSDCVAWMLACQACGIGYVPLDPSYPEDRINYIIEHSQINYVIAEQDSYAVTRIMPDAQSDVPWQPVPVDLASPMYCIYTSGSTGLPKGVVISYAAFNNFICAMAQEFALQAGDTWLAITSFSFDISTLELYLPLTSGAKVLLASQEESRDAAKLTAYLRHKQVTHCQATPSTWRTLIATGWQPFQSQVILCGGEAMDAQLARMLSENNNLCYNMYGPTETSVWSSLKQISPLHPEVSLGQPINNTEFYLLDEALKPVPVGAVGQLWIGGASLSDGYLHNEALTRDRFIMHPTLGQRIYQTGDLASINHKGEINFHGRADHQVKVSGYRIELEEIEQVIKQVEAVSQIAVVVREVAGAEQLVAFVNASCQEAVISQHCRQKLPHFMVPQQIIYLDSLPLTPNRKIDKKALPEIELENTVRLEAQTETEIVLADIFCQHLGLTQVDVQTHIYKLGGNSLMVMKLALSIEQRLLTTIKVTDLIELGTIQTIASFIDSMAEIEEEGEFSEELTI</sequence>
<dbReference type="GO" id="GO:0043041">
    <property type="term" value="P:amino acid activation for nonribosomal peptide biosynthetic process"/>
    <property type="evidence" value="ECO:0007669"/>
    <property type="project" value="TreeGrafter"/>
</dbReference>
<dbReference type="PANTHER" id="PTHR45527">
    <property type="entry name" value="NONRIBOSOMAL PEPTIDE SYNTHETASE"/>
    <property type="match status" value="1"/>
</dbReference>
<dbReference type="PROSITE" id="PS50075">
    <property type="entry name" value="CARRIER"/>
    <property type="match status" value="2"/>
</dbReference>
<evidence type="ECO:0000313" key="2">
    <source>
        <dbReference type="EMBL" id="NOU51401.1"/>
    </source>
</evidence>
<dbReference type="RefSeq" id="WP_171626469.1">
    <property type="nucleotide sequence ID" value="NZ_JABBPG010000005.1"/>
</dbReference>
<dbReference type="Gene3D" id="3.30.559.10">
    <property type="entry name" value="Chloramphenicol acetyltransferase-like domain"/>
    <property type="match status" value="1"/>
</dbReference>
<dbReference type="Pfam" id="PF00668">
    <property type="entry name" value="Condensation"/>
    <property type="match status" value="1"/>
</dbReference>
<feature type="domain" description="Carrier" evidence="1">
    <location>
        <begin position="496"/>
        <end position="570"/>
    </location>
</feature>
<dbReference type="InterPro" id="IPR000873">
    <property type="entry name" value="AMP-dep_synth/lig_dom"/>
</dbReference>
<dbReference type="NCBIfam" id="TIGR01733">
    <property type="entry name" value="AA-adenyl-dom"/>
    <property type="match status" value="1"/>
</dbReference>
<dbReference type="PROSITE" id="PS00455">
    <property type="entry name" value="AMP_BINDING"/>
    <property type="match status" value="1"/>
</dbReference>
<comment type="caution">
    <text evidence="2">The sequence shown here is derived from an EMBL/GenBank/DDBJ whole genome shotgun (WGS) entry which is preliminary data.</text>
</comment>
<keyword evidence="3" id="KW-1185">Reference proteome</keyword>
<dbReference type="InterPro" id="IPR023213">
    <property type="entry name" value="CAT-like_dom_sf"/>
</dbReference>
<dbReference type="CDD" id="cd19531">
    <property type="entry name" value="LCL_NRPS-like"/>
    <property type="match status" value="1"/>
</dbReference>
<evidence type="ECO:0000313" key="3">
    <source>
        <dbReference type="Proteomes" id="UP000586305"/>
    </source>
</evidence>
<dbReference type="SUPFAM" id="SSF47336">
    <property type="entry name" value="ACP-like"/>
    <property type="match status" value="2"/>
</dbReference>
<dbReference type="Gene3D" id="3.30.300.30">
    <property type="match status" value="2"/>
</dbReference>
<dbReference type="InterPro" id="IPR042099">
    <property type="entry name" value="ANL_N_sf"/>
</dbReference>
<evidence type="ECO:0000259" key="1">
    <source>
        <dbReference type="PROSITE" id="PS50075"/>
    </source>
</evidence>
<dbReference type="GO" id="GO:0044550">
    <property type="term" value="P:secondary metabolite biosynthetic process"/>
    <property type="evidence" value="ECO:0007669"/>
    <property type="project" value="TreeGrafter"/>
</dbReference>
<dbReference type="GO" id="GO:0031177">
    <property type="term" value="F:phosphopantetheine binding"/>
    <property type="evidence" value="ECO:0007669"/>
    <property type="project" value="TreeGrafter"/>
</dbReference>
<dbReference type="Gene3D" id="3.30.559.30">
    <property type="entry name" value="Nonribosomal peptide synthetase, condensation domain"/>
    <property type="match status" value="1"/>
</dbReference>
<dbReference type="Proteomes" id="UP000586305">
    <property type="component" value="Unassembled WGS sequence"/>
</dbReference>
<dbReference type="Pfam" id="PF00501">
    <property type="entry name" value="AMP-binding"/>
    <property type="match status" value="2"/>
</dbReference>
<dbReference type="Pfam" id="PF00550">
    <property type="entry name" value="PP-binding"/>
    <property type="match status" value="2"/>
</dbReference>
<dbReference type="Gene3D" id="1.10.1200.10">
    <property type="entry name" value="ACP-like"/>
    <property type="match status" value="2"/>
</dbReference>
<dbReference type="InterPro" id="IPR001242">
    <property type="entry name" value="Condensation_dom"/>
</dbReference>
<dbReference type="InterPro" id="IPR036736">
    <property type="entry name" value="ACP-like_sf"/>
</dbReference>
<dbReference type="GO" id="GO:0005737">
    <property type="term" value="C:cytoplasm"/>
    <property type="evidence" value="ECO:0007669"/>
    <property type="project" value="TreeGrafter"/>
</dbReference>
<dbReference type="InterPro" id="IPR045851">
    <property type="entry name" value="AMP-bd_C_sf"/>
</dbReference>
<dbReference type="SUPFAM" id="SSF56801">
    <property type="entry name" value="Acetyl-CoA synthetase-like"/>
    <property type="match status" value="2"/>
</dbReference>
<dbReference type="InterPro" id="IPR010071">
    <property type="entry name" value="AA_adenyl_dom"/>
</dbReference>
<proteinExistence type="predicted"/>
<protein>
    <submittedName>
        <fullName evidence="2">Amino acid adenylation domain-containing protein</fullName>
    </submittedName>
</protein>
<dbReference type="InterPro" id="IPR020845">
    <property type="entry name" value="AMP-binding_CS"/>
</dbReference>
<gene>
    <name evidence="2" type="ORF">HG263_12760</name>
</gene>
<dbReference type="PANTHER" id="PTHR45527:SF1">
    <property type="entry name" value="FATTY ACID SYNTHASE"/>
    <property type="match status" value="1"/>
</dbReference>
<dbReference type="NCBIfam" id="NF003417">
    <property type="entry name" value="PRK04813.1"/>
    <property type="match status" value="2"/>
</dbReference>
<name>A0A849VI44_9GAMM</name>
<reference evidence="2 3" key="1">
    <citation type="submission" date="2020-04" db="EMBL/GenBank/DDBJ databases">
        <title>Pseudoalteromonas caenipelagi sp. nov., isolated from a tidal flat.</title>
        <authorList>
            <person name="Park S."/>
            <person name="Yoon J.-H."/>
        </authorList>
    </citation>
    <scope>NUCLEOTIDE SEQUENCE [LARGE SCALE GENOMIC DNA]</scope>
    <source>
        <strain evidence="2 3">JBTF-M23</strain>
    </source>
</reference>
<dbReference type="InterPro" id="IPR009081">
    <property type="entry name" value="PP-bd_ACP"/>
</dbReference>
<organism evidence="2 3">
    <name type="scientific">Pseudoalteromonas caenipelagi</name>
    <dbReference type="NCBI Taxonomy" id="2726988"/>
    <lineage>
        <taxon>Bacteria</taxon>
        <taxon>Pseudomonadati</taxon>
        <taxon>Pseudomonadota</taxon>
        <taxon>Gammaproteobacteria</taxon>
        <taxon>Alteromonadales</taxon>
        <taxon>Pseudoalteromonadaceae</taxon>
        <taxon>Pseudoalteromonas</taxon>
    </lineage>
</organism>
<feature type="domain" description="Carrier" evidence="1">
    <location>
        <begin position="1525"/>
        <end position="1600"/>
    </location>
</feature>